<feature type="domain" description="NADPH-dependent FMN reductase-like" evidence="6">
    <location>
        <begin position="1"/>
        <end position="158"/>
    </location>
</feature>
<dbReference type="SUPFAM" id="SSF52218">
    <property type="entry name" value="Flavoproteins"/>
    <property type="match status" value="1"/>
</dbReference>
<organism evidence="7 8">
    <name type="scientific">Methanococcus maripaludis (strain C5 / ATCC BAA-1333)</name>
    <dbReference type="NCBI Taxonomy" id="402880"/>
    <lineage>
        <taxon>Archaea</taxon>
        <taxon>Methanobacteriati</taxon>
        <taxon>Methanobacteriota</taxon>
        <taxon>Methanomada group</taxon>
        <taxon>Methanococci</taxon>
        <taxon>Methanococcales</taxon>
        <taxon>Methanococcaceae</taxon>
        <taxon>Methanococcus</taxon>
    </lineage>
</organism>
<reference evidence="7 8" key="1">
    <citation type="submission" date="2007-03" db="EMBL/GenBank/DDBJ databases">
        <title>Complete sequence of chromosome of Methanococcus maripaludis C5.</title>
        <authorList>
            <consortium name="US DOE Joint Genome Institute"/>
            <person name="Copeland A."/>
            <person name="Lucas S."/>
            <person name="Lapidus A."/>
            <person name="Barry K."/>
            <person name="Glavina del Rio T."/>
            <person name="Dalin E."/>
            <person name="Tice H."/>
            <person name="Pitluck S."/>
            <person name="Chertkov O."/>
            <person name="Brettin T."/>
            <person name="Bruce D."/>
            <person name="Han C."/>
            <person name="Detter J.C."/>
            <person name="Schmutz J."/>
            <person name="Larimer F."/>
            <person name="Land M."/>
            <person name="Hauser L."/>
            <person name="Kyrpides N."/>
            <person name="Mikhailova N."/>
            <person name="Sieprawska-Lupa M."/>
            <person name="Whitman W.B."/>
            <person name="Richardson P."/>
        </authorList>
    </citation>
    <scope>NUCLEOTIDE SEQUENCE [LARGE SCALE GENOMIC DNA]</scope>
    <source>
        <strain evidence="8">C5 / ATCC BAA-1333</strain>
    </source>
</reference>
<evidence type="ECO:0000313" key="7">
    <source>
        <dbReference type="EMBL" id="ABO35442.1"/>
    </source>
</evidence>
<dbReference type="InterPro" id="IPR029039">
    <property type="entry name" value="Flavoprotein-like_sf"/>
</dbReference>
<comment type="similarity">
    <text evidence="5">Belongs to the SsuE family. Isf subfamily.</text>
</comment>
<keyword evidence="3" id="KW-0285">Flavoprotein</keyword>
<evidence type="ECO:0000256" key="2">
    <source>
        <dbReference type="ARBA" id="ARBA00001966"/>
    </source>
</evidence>
<dbReference type="AlphaFoldDB" id="A4FZ08"/>
<comment type="cofactor">
    <cofactor evidence="2">
        <name>[4Fe-4S] cluster</name>
        <dbReference type="ChEBI" id="CHEBI:49883"/>
    </cofactor>
</comment>
<dbReference type="InterPro" id="IPR005025">
    <property type="entry name" value="FMN_Rdtase-like_dom"/>
</dbReference>
<proteinExistence type="inferred from homology"/>
<evidence type="ECO:0000256" key="4">
    <source>
        <dbReference type="ARBA" id="ARBA00022643"/>
    </source>
</evidence>
<sequence length="191" mass="21174">MKVIAFNGSPRRNGNTSILLNKVLEELNKEGIKTEQIHIAGENLRGCIACNKCFENKDKKCIIQTDSLNEYIKKIIDADGIILGSPTYFTDITAEMKAFIDRLGYVSLANDVLLKRKVGASVVAVRRAGSIHAFNTMNNLFTINQMIIPGSSYWNMGIGNSIGEVSDDEEGMKTMETLGKNIAWLLKKINK</sequence>
<evidence type="ECO:0000313" key="8">
    <source>
        <dbReference type="Proteomes" id="UP000000253"/>
    </source>
</evidence>
<dbReference type="RefSeq" id="WP_011868895.1">
    <property type="nucleotide sequence ID" value="NC_009135.1"/>
</dbReference>
<dbReference type="Pfam" id="PF03358">
    <property type="entry name" value="FMN_red"/>
    <property type="match status" value="1"/>
</dbReference>
<dbReference type="EMBL" id="CP000609">
    <property type="protein sequence ID" value="ABO35442.1"/>
    <property type="molecule type" value="Genomic_DNA"/>
</dbReference>
<dbReference type="InterPro" id="IPR051796">
    <property type="entry name" value="ISF_SsuE-like"/>
</dbReference>
<evidence type="ECO:0000256" key="3">
    <source>
        <dbReference type="ARBA" id="ARBA00022630"/>
    </source>
</evidence>
<protein>
    <submittedName>
        <fullName evidence="7">NADPH-dependent FMN reductase</fullName>
    </submittedName>
</protein>
<evidence type="ECO:0000259" key="6">
    <source>
        <dbReference type="Pfam" id="PF03358"/>
    </source>
</evidence>
<dbReference type="Gene3D" id="3.40.50.360">
    <property type="match status" value="1"/>
</dbReference>
<dbReference type="PANTHER" id="PTHR43278">
    <property type="entry name" value="NAD(P)H-DEPENDENT FMN-CONTAINING OXIDOREDUCTASE YWQN-RELATED"/>
    <property type="match status" value="1"/>
</dbReference>
<dbReference type="STRING" id="402880.MmarC5_1142"/>
<dbReference type="KEGG" id="mmq:MmarC5_1142"/>
<comment type="cofactor">
    <cofactor evidence="1">
        <name>FMN</name>
        <dbReference type="ChEBI" id="CHEBI:58210"/>
    </cofactor>
</comment>
<dbReference type="OrthoDB" id="9059at2157"/>
<dbReference type="eggNOG" id="arCOG02573">
    <property type="taxonomic scope" value="Archaea"/>
</dbReference>
<keyword evidence="4" id="KW-0288">FMN</keyword>
<dbReference type="PANTHER" id="PTHR43278:SF4">
    <property type="entry name" value="NAD(P)H-DEPENDENT FMN-CONTAINING OXIDOREDUCTASE YWQN-RELATED"/>
    <property type="match status" value="1"/>
</dbReference>
<dbReference type="GeneID" id="4927828"/>
<dbReference type="Proteomes" id="UP000000253">
    <property type="component" value="Chromosome"/>
</dbReference>
<dbReference type="HOGENOM" id="CLU_050993_3_3_2"/>
<evidence type="ECO:0000256" key="5">
    <source>
        <dbReference type="ARBA" id="ARBA00038292"/>
    </source>
</evidence>
<dbReference type="GO" id="GO:0016491">
    <property type="term" value="F:oxidoreductase activity"/>
    <property type="evidence" value="ECO:0007669"/>
    <property type="project" value="InterPro"/>
</dbReference>
<evidence type="ECO:0000256" key="1">
    <source>
        <dbReference type="ARBA" id="ARBA00001917"/>
    </source>
</evidence>
<name>A4FZ08_METM5</name>
<accession>A4FZ08</accession>
<gene>
    <name evidence="7" type="ordered locus">MmarC5_1142</name>
</gene>